<dbReference type="CDD" id="cd05799">
    <property type="entry name" value="PGM2"/>
    <property type="match status" value="1"/>
</dbReference>
<protein>
    <submittedName>
        <fullName evidence="12">Phosphomannomutase</fullName>
    </submittedName>
</protein>
<dbReference type="InterPro" id="IPR005845">
    <property type="entry name" value="A-D-PHexomutase_a/b/a-II"/>
</dbReference>
<proteinExistence type="inferred from homology"/>
<dbReference type="PANTHER" id="PTHR45745:SF1">
    <property type="entry name" value="PHOSPHOGLUCOMUTASE 2B-RELATED"/>
    <property type="match status" value="1"/>
</dbReference>
<dbReference type="SUPFAM" id="SSF55957">
    <property type="entry name" value="Phosphoglucomutase, C-terminal domain"/>
    <property type="match status" value="1"/>
</dbReference>
<comment type="similarity">
    <text evidence="2 7">Belongs to the phosphohexose mutase family.</text>
</comment>
<dbReference type="InterPro" id="IPR005841">
    <property type="entry name" value="Alpha-D-phosphohexomutase_SF"/>
</dbReference>
<dbReference type="InterPro" id="IPR005843">
    <property type="entry name" value="A-D-PHexomutase_C"/>
</dbReference>
<dbReference type="PROSITE" id="PS00710">
    <property type="entry name" value="PGM_PMM"/>
    <property type="match status" value="1"/>
</dbReference>
<dbReference type="Gene3D" id="3.30.310.50">
    <property type="entry name" value="Alpha-D-phosphohexomutase, C-terminal domain"/>
    <property type="match status" value="1"/>
</dbReference>
<dbReference type="InterPro" id="IPR005844">
    <property type="entry name" value="A-D-PHexomutase_a/b/a-I"/>
</dbReference>
<organism evidence="12 13">
    <name type="scientific">Schaalia radingae</name>
    <dbReference type="NCBI Taxonomy" id="131110"/>
    <lineage>
        <taxon>Bacteria</taxon>
        <taxon>Bacillati</taxon>
        <taxon>Actinomycetota</taxon>
        <taxon>Actinomycetes</taxon>
        <taxon>Actinomycetales</taxon>
        <taxon>Actinomycetaceae</taxon>
        <taxon>Schaalia</taxon>
    </lineage>
</organism>
<dbReference type="Pfam" id="PF02880">
    <property type="entry name" value="PGM_PMM_III"/>
    <property type="match status" value="1"/>
</dbReference>
<keyword evidence="4 7" id="KW-0479">Metal-binding</keyword>
<evidence type="ECO:0000256" key="5">
    <source>
        <dbReference type="ARBA" id="ARBA00022842"/>
    </source>
</evidence>
<keyword evidence="13" id="KW-1185">Reference proteome</keyword>
<evidence type="ECO:0000256" key="2">
    <source>
        <dbReference type="ARBA" id="ARBA00010231"/>
    </source>
</evidence>
<dbReference type="InterPro" id="IPR016066">
    <property type="entry name" value="A-D-PHexomutase_CS"/>
</dbReference>
<evidence type="ECO:0000256" key="1">
    <source>
        <dbReference type="ARBA" id="ARBA00001946"/>
    </source>
</evidence>
<dbReference type="Pfam" id="PF02879">
    <property type="entry name" value="PGM_PMM_II"/>
    <property type="match status" value="1"/>
</dbReference>
<evidence type="ECO:0000313" key="12">
    <source>
        <dbReference type="EMBL" id="SDT87186.1"/>
    </source>
</evidence>
<dbReference type="InterPro" id="IPR005846">
    <property type="entry name" value="A-D-PHexomutase_a/b/a-III"/>
</dbReference>
<evidence type="ECO:0000256" key="6">
    <source>
        <dbReference type="ARBA" id="ARBA00023235"/>
    </source>
</evidence>
<keyword evidence="3" id="KW-0597">Phosphoprotein</keyword>
<dbReference type="PRINTS" id="PR00509">
    <property type="entry name" value="PGMPMM"/>
</dbReference>
<evidence type="ECO:0000259" key="11">
    <source>
        <dbReference type="Pfam" id="PF02880"/>
    </source>
</evidence>
<name>A0ABY0V5R9_9ACTO</name>
<reference evidence="12 13" key="1">
    <citation type="submission" date="2016-10" db="EMBL/GenBank/DDBJ databases">
        <authorList>
            <person name="Varghese N."/>
            <person name="Submissions S."/>
        </authorList>
    </citation>
    <scope>NUCLEOTIDE SEQUENCE [LARGE SCALE GENOMIC DNA]</scope>
    <source>
        <strain evidence="12 13">DSM 9169</strain>
    </source>
</reference>
<dbReference type="Gene3D" id="3.40.120.10">
    <property type="entry name" value="Alpha-D-Glucose-1,6-Bisphosphate, subunit A, domain 3"/>
    <property type="match status" value="3"/>
</dbReference>
<feature type="domain" description="Alpha-D-phosphohexomutase alpha/beta/alpha" evidence="10">
    <location>
        <begin position="218"/>
        <end position="319"/>
    </location>
</feature>
<dbReference type="InterPro" id="IPR036900">
    <property type="entry name" value="A-D-PHexomutase_C_sf"/>
</dbReference>
<evidence type="ECO:0000256" key="3">
    <source>
        <dbReference type="ARBA" id="ARBA00022553"/>
    </source>
</evidence>
<dbReference type="Pfam" id="PF02878">
    <property type="entry name" value="PGM_PMM_I"/>
    <property type="match status" value="1"/>
</dbReference>
<dbReference type="InterPro" id="IPR016055">
    <property type="entry name" value="A-D-PHexomutase_a/b/a-I/II/III"/>
</dbReference>
<evidence type="ECO:0000256" key="4">
    <source>
        <dbReference type="ARBA" id="ARBA00022723"/>
    </source>
</evidence>
<feature type="domain" description="Alpha-D-phosphohexomutase alpha/beta/alpha" evidence="9">
    <location>
        <begin position="53"/>
        <end position="194"/>
    </location>
</feature>
<keyword evidence="5 7" id="KW-0460">Magnesium</keyword>
<evidence type="ECO:0000259" key="10">
    <source>
        <dbReference type="Pfam" id="PF02879"/>
    </source>
</evidence>
<feature type="domain" description="Alpha-D-phosphohexomutase C-terminal" evidence="8">
    <location>
        <begin position="509"/>
        <end position="535"/>
    </location>
</feature>
<keyword evidence="6" id="KW-0413">Isomerase</keyword>
<comment type="cofactor">
    <cofactor evidence="1">
        <name>Mg(2+)</name>
        <dbReference type="ChEBI" id="CHEBI:18420"/>
    </cofactor>
</comment>
<dbReference type="Pfam" id="PF00408">
    <property type="entry name" value="PGM_PMM_IV"/>
    <property type="match status" value="1"/>
</dbReference>
<sequence>MTHMDIDVEAVRRWIDDDPDEATARELTDLLEQSATSEDARIELADRFKGLLEFGTAGLRGHLGGGPNRMNRAVVIRAAAGLMEVLKRHAGPDFSIVIGCDARYGSRQFALDTAGVATAAGGTAYVLPLAMPTPLTAFALRHLEADAAVMVTASHNPAEDNGYKVYLGGRVVTDSGQGSQIVPPFDAEIFEAIQAVTSVRDVPRAQSGWHELDDSVVEAYLDRVTSLVTGGPENAQLRIVVTSMHGVGGATMSEALRRRGFSDVHVVAQQQDPDPDFPTVRFPNPEEPGALDLAMQLARDVNADIILANDPDADRCSAALPDPSIEGGWRQLTGDQVGALLGLRAVTQARGGEGNPTVANSIVSSRLLSRIAQTHGVTHRVTLTGFKWISRVPNLVFGYEEALGYCVDPGYVRDKDGISACLQLARFAAERKADGSSLRAVLDELACEFGLYATSPLTIRVDDLATITTGMANLRERGVDSLAGSPVIETTDLTNGSEQLDLPGTDALIFRTESDDRVVARPSGTEPKLKCYCEVVIPVSDGNVDAARTQAAERLERVKTDLRAALGV</sequence>
<dbReference type="PANTHER" id="PTHR45745">
    <property type="entry name" value="PHOSPHOMANNOMUTASE 45A"/>
    <property type="match status" value="1"/>
</dbReference>
<gene>
    <name evidence="12" type="ORF">SAMN04489714_0403</name>
</gene>
<dbReference type="Proteomes" id="UP000198976">
    <property type="component" value="Chromosome I"/>
</dbReference>
<dbReference type="EMBL" id="LT629792">
    <property type="protein sequence ID" value="SDT87186.1"/>
    <property type="molecule type" value="Genomic_DNA"/>
</dbReference>
<evidence type="ECO:0000313" key="13">
    <source>
        <dbReference type="Proteomes" id="UP000198976"/>
    </source>
</evidence>
<evidence type="ECO:0000259" key="9">
    <source>
        <dbReference type="Pfam" id="PF02878"/>
    </source>
</evidence>
<dbReference type="SUPFAM" id="SSF53738">
    <property type="entry name" value="Phosphoglucomutase, first 3 domains"/>
    <property type="match status" value="3"/>
</dbReference>
<accession>A0ABY0V5R9</accession>
<evidence type="ECO:0000256" key="7">
    <source>
        <dbReference type="RuleBase" id="RU004326"/>
    </source>
</evidence>
<feature type="domain" description="Alpha-D-phosphohexomutase alpha/beta/alpha" evidence="11">
    <location>
        <begin position="333"/>
        <end position="439"/>
    </location>
</feature>
<evidence type="ECO:0000259" key="8">
    <source>
        <dbReference type="Pfam" id="PF00408"/>
    </source>
</evidence>